<accession>A0AAW2HN56</accession>
<reference evidence="2" key="1">
    <citation type="journal article" date="2024" name="Gigascience">
        <title>Chromosome-level genome of the poultry shaft louse Menopon gallinae provides insight into the host-switching and adaptive evolution of parasitic lice.</title>
        <authorList>
            <person name="Xu Y."/>
            <person name="Ma L."/>
            <person name="Liu S."/>
            <person name="Liang Y."/>
            <person name="Liu Q."/>
            <person name="He Z."/>
            <person name="Tian L."/>
            <person name="Duan Y."/>
            <person name="Cai W."/>
            <person name="Li H."/>
            <person name="Song F."/>
        </authorList>
    </citation>
    <scope>NUCLEOTIDE SEQUENCE</scope>
    <source>
        <strain evidence="2">Cailab_2023a</strain>
    </source>
</reference>
<name>A0AAW2HN56_9NEOP</name>
<proteinExistence type="predicted"/>
<keyword evidence="1" id="KW-1133">Transmembrane helix</keyword>
<keyword evidence="1" id="KW-0812">Transmembrane</keyword>
<dbReference type="EMBL" id="JARGDH010000004">
    <property type="protein sequence ID" value="KAL0271093.1"/>
    <property type="molecule type" value="Genomic_DNA"/>
</dbReference>
<evidence type="ECO:0000256" key="1">
    <source>
        <dbReference type="SAM" id="Phobius"/>
    </source>
</evidence>
<comment type="caution">
    <text evidence="2">The sequence shown here is derived from an EMBL/GenBank/DDBJ whole genome shotgun (WGS) entry which is preliminary data.</text>
</comment>
<organism evidence="2">
    <name type="scientific">Menopon gallinae</name>
    <name type="common">poultry shaft louse</name>
    <dbReference type="NCBI Taxonomy" id="328185"/>
    <lineage>
        <taxon>Eukaryota</taxon>
        <taxon>Metazoa</taxon>
        <taxon>Ecdysozoa</taxon>
        <taxon>Arthropoda</taxon>
        <taxon>Hexapoda</taxon>
        <taxon>Insecta</taxon>
        <taxon>Pterygota</taxon>
        <taxon>Neoptera</taxon>
        <taxon>Paraneoptera</taxon>
        <taxon>Psocodea</taxon>
        <taxon>Troctomorpha</taxon>
        <taxon>Phthiraptera</taxon>
        <taxon>Amblycera</taxon>
        <taxon>Menoponidae</taxon>
        <taxon>Menopon</taxon>
    </lineage>
</organism>
<dbReference type="AlphaFoldDB" id="A0AAW2HN56"/>
<feature type="transmembrane region" description="Helical" evidence="1">
    <location>
        <begin position="80"/>
        <end position="100"/>
    </location>
</feature>
<sequence length="182" mass="19935">MMAPRRSPSSAPDLSLSSQFNLQTFEAAEPADSEKSESDVIYSIVSISFPGEGGDEQLKCKFDHVTRINHTRSDKLSRDIIGKVLTAAVMPWNVSAGVGIEVSPRSTPWMLAGILGGLAVGFLRSSEENRTSDIVHCAVLGGMAMSIVSEILYLTALYEPPLENNNSRDVHLNRKAYMERMF</sequence>
<evidence type="ECO:0000313" key="2">
    <source>
        <dbReference type="EMBL" id="KAL0271093.1"/>
    </source>
</evidence>
<feature type="transmembrane region" description="Helical" evidence="1">
    <location>
        <begin position="135"/>
        <end position="158"/>
    </location>
</feature>
<keyword evidence="1" id="KW-0472">Membrane</keyword>
<feature type="transmembrane region" description="Helical" evidence="1">
    <location>
        <begin position="106"/>
        <end position="123"/>
    </location>
</feature>
<gene>
    <name evidence="2" type="ORF">PYX00_008302</name>
</gene>
<protein>
    <submittedName>
        <fullName evidence="2">Uncharacterized protein</fullName>
    </submittedName>
</protein>